<reference evidence="2" key="1">
    <citation type="journal article" date="2015" name="BMC Genomics">
        <title>Genome mining reveals unlocked bioactive potential of marine Gram-negative bacteria.</title>
        <authorList>
            <person name="Machado H."/>
            <person name="Sonnenschein E.C."/>
            <person name="Melchiorsen J."/>
            <person name="Gram L."/>
        </authorList>
    </citation>
    <scope>NUCLEOTIDE SEQUENCE</scope>
    <source>
        <strain evidence="2">S2052</strain>
    </source>
</reference>
<dbReference type="CDD" id="cd00383">
    <property type="entry name" value="trans_reg_C"/>
    <property type="match status" value="1"/>
</dbReference>
<evidence type="ECO:0000256" key="1">
    <source>
        <dbReference type="ARBA" id="ARBA00023125"/>
    </source>
</evidence>
<dbReference type="GO" id="GO:0006355">
    <property type="term" value="P:regulation of DNA-templated transcription"/>
    <property type="evidence" value="ECO:0007669"/>
    <property type="project" value="InterPro"/>
</dbReference>
<dbReference type="InterPro" id="IPR036388">
    <property type="entry name" value="WH-like_DNA-bd_sf"/>
</dbReference>
<organism evidence="2">
    <name type="scientific">Vibrio coralliilyticus</name>
    <dbReference type="NCBI Taxonomy" id="190893"/>
    <lineage>
        <taxon>Bacteria</taxon>
        <taxon>Pseudomonadati</taxon>
        <taxon>Pseudomonadota</taxon>
        <taxon>Gammaproteobacteria</taxon>
        <taxon>Vibrionales</taxon>
        <taxon>Vibrionaceae</taxon>
        <taxon>Vibrio</taxon>
    </lineage>
</organism>
<dbReference type="Pfam" id="PF00486">
    <property type="entry name" value="Trans_reg_C"/>
    <property type="match status" value="1"/>
</dbReference>
<sequence>MSKNDSIVYYCDDLILDRKEMSIKIDSHENKLNYNELMIIIHFMENNNQVISKNHLISVGWPDSIVTDSSLHKAIFNLRSATRHSKTIEIKTIPNKGYMWVCNYFEAKRVERESENMAASRVEKVPKKFIKASIVSLSAIMLSTALWSVSNNYFFNTTFIDEQYHIMKISTKTVLKRKDQPLPQELIDRIKEMPCQCSYFYYKNKDTYELSTFSSKNKSSNNYFIDKEEWDVFIKKWGNE</sequence>
<dbReference type="GO" id="GO:0000160">
    <property type="term" value="P:phosphorelay signal transduction system"/>
    <property type="evidence" value="ECO:0007669"/>
    <property type="project" value="InterPro"/>
</dbReference>
<dbReference type="PROSITE" id="PS51755">
    <property type="entry name" value="OMPR_PHOB"/>
    <property type="match status" value="1"/>
</dbReference>
<evidence type="ECO:0000313" key="2">
    <source>
        <dbReference type="EMBL" id="KJY78149.1"/>
    </source>
</evidence>
<keyword evidence="1" id="KW-0238">DNA-binding</keyword>
<dbReference type="EMBL" id="JXXR01000001">
    <property type="protein sequence ID" value="KJY78149.1"/>
    <property type="molecule type" value="Genomic_DNA"/>
</dbReference>
<gene>
    <name evidence="2" type="ORF">TW71_03750</name>
</gene>
<comment type="caution">
    <text evidence="2">The sequence shown here is derived from an EMBL/GenBank/DDBJ whole genome shotgun (WGS) entry which is preliminary data.</text>
</comment>
<dbReference type="Gene3D" id="1.10.10.10">
    <property type="entry name" value="Winged helix-like DNA-binding domain superfamily/Winged helix DNA-binding domain"/>
    <property type="match status" value="1"/>
</dbReference>
<protein>
    <submittedName>
        <fullName evidence="2">Uncharacterized protein</fullName>
    </submittedName>
</protein>
<name>A0A837GD39_9VIBR</name>
<dbReference type="SUPFAM" id="SSF46894">
    <property type="entry name" value="C-terminal effector domain of the bipartite response regulators"/>
    <property type="match status" value="1"/>
</dbReference>
<dbReference type="InterPro" id="IPR001867">
    <property type="entry name" value="OmpR/PhoB-type_DNA-bd"/>
</dbReference>
<proteinExistence type="predicted"/>
<dbReference type="GO" id="GO:0003677">
    <property type="term" value="F:DNA binding"/>
    <property type="evidence" value="ECO:0007669"/>
    <property type="project" value="UniProtKB-UniRule"/>
</dbReference>
<dbReference type="RefSeq" id="WP_045984994.1">
    <property type="nucleotide sequence ID" value="NZ_JXXS01000011.1"/>
</dbReference>
<dbReference type="InterPro" id="IPR016032">
    <property type="entry name" value="Sig_transdc_resp-reg_C-effctor"/>
</dbReference>
<dbReference type="SMART" id="SM00862">
    <property type="entry name" value="Trans_reg_C"/>
    <property type="match status" value="1"/>
</dbReference>
<accession>A0A837GD39</accession>
<dbReference type="AlphaFoldDB" id="A0A837GD39"/>